<feature type="binding site" evidence="12">
    <location>
        <position position="73"/>
    </location>
    <ligand>
        <name>S-adenosyl-L-methionine</name>
        <dbReference type="ChEBI" id="CHEBI:59789"/>
    </ligand>
</feature>
<feature type="binding site" evidence="12">
    <location>
        <position position="33"/>
    </location>
    <ligand>
        <name>S-adenosyl-L-methionine</name>
        <dbReference type="ChEBI" id="CHEBI:59789"/>
    </ligand>
</feature>
<dbReference type="UniPathway" id="UPA00344"/>
<evidence type="ECO:0000313" key="15">
    <source>
        <dbReference type="Proteomes" id="UP000199233"/>
    </source>
</evidence>
<evidence type="ECO:0000256" key="6">
    <source>
        <dbReference type="ARBA" id="ARBA00023004"/>
    </source>
</evidence>
<dbReference type="GO" id="GO:0061799">
    <property type="term" value="F:cyclic pyranopterin monophosphate synthase activity"/>
    <property type="evidence" value="ECO:0007669"/>
    <property type="project" value="TreeGrafter"/>
</dbReference>
<dbReference type="STRING" id="489703.SAMN04488038_103302"/>
<dbReference type="EMBL" id="FOFS01000003">
    <property type="protein sequence ID" value="SEQ08186.1"/>
    <property type="molecule type" value="Genomic_DNA"/>
</dbReference>
<keyword evidence="6 12" id="KW-0408">Iron</keyword>
<dbReference type="PANTHER" id="PTHR22960">
    <property type="entry name" value="MOLYBDOPTERIN COFACTOR SYNTHESIS PROTEIN A"/>
    <property type="match status" value="1"/>
</dbReference>
<comment type="catalytic activity">
    <reaction evidence="11 12">
        <text>GTP + AH2 + S-adenosyl-L-methionine = (8S)-3',8-cyclo-7,8-dihydroguanosine 5'-triphosphate + 5'-deoxyadenosine + L-methionine + A + H(+)</text>
        <dbReference type="Rhea" id="RHEA:49576"/>
        <dbReference type="ChEBI" id="CHEBI:13193"/>
        <dbReference type="ChEBI" id="CHEBI:15378"/>
        <dbReference type="ChEBI" id="CHEBI:17319"/>
        <dbReference type="ChEBI" id="CHEBI:17499"/>
        <dbReference type="ChEBI" id="CHEBI:37565"/>
        <dbReference type="ChEBI" id="CHEBI:57844"/>
        <dbReference type="ChEBI" id="CHEBI:59789"/>
        <dbReference type="ChEBI" id="CHEBI:131766"/>
        <dbReference type="EC" id="4.1.99.22"/>
    </reaction>
</comment>
<comment type="pathway">
    <text evidence="12">Cofactor biosynthesis; molybdopterin biosynthesis.</text>
</comment>
<dbReference type="RefSeq" id="WP_093283190.1">
    <property type="nucleotide sequence ID" value="NZ_FOFS01000003.1"/>
</dbReference>
<evidence type="ECO:0000256" key="12">
    <source>
        <dbReference type="HAMAP-Rule" id="MF_01225"/>
    </source>
</evidence>
<keyword evidence="2 12" id="KW-0004">4Fe-4S</keyword>
<dbReference type="PROSITE" id="PS01305">
    <property type="entry name" value="MOAA_NIFB_PQQE"/>
    <property type="match status" value="1"/>
</dbReference>
<reference evidence="14 15" key="1">
    <citation type="submission" date="2016-10" db="EMBL/GenBank/DDBJ databases">
        <authorList>
            <person name="de Groot N.N."/>
        </authorList>
    </citation>
    <scope>NUCLEOTIDE SEQUENCE [LARGE SCALE GENOMIC DNA]</scope>
    <source>
        <strain evidence="14 15">DSM 25927</strain>
    </source>
</reference>
<dbReference type="SMART" id="SM00729">
    <property type="entry name" value="Elp3"/>
    <property type="match status" value="1"/>
</dbReference>
<dbReference type="Pfam" id="PF06463">
    <property type="entry name" value="Mob_synth_C"/>
    <property type="match status" value="1"/>
</dbReference>
<dbReference type="NCBIfam" id="TIGR02666">
    <property type="entry name" value="moaA"/>
    <property type="match status" value="1"/>
</dbReference>
<evidence type="ECO:0000256" key="7">
    <source>
        <dbReference type="ARBA" id="ARBA00023014"/>
    </source>
</evidence>
<dbReference type="InterPro" id="IPR000385">
    <property type="entry name" value="MoaA_NifB_PqqE_Fe-S-bd_CS"/>
</dbReference>
<dbReference type="Pfam" id="PF04055">
    <property type="entry name" value="Radical_SAM"/>
    <property type="match status" value="1"/>
</dbReference>
<feature type="binding site" evidence="12">
    <location>
        <position position="20"/>
    </location>
    <ligand>
        <name>GTP</name>
        <dbReference type="ChEBI" id="CHEBI:37565"/>
    </ligand>
</feature>
<feature type="binding site" evidence="12">
    <location>
        <position position="161"/>
    </location>
    <ligand>
        <name>GTP</name>
        <dbReference type="ChEBI" id="CHEBI:37565"/>
    </ligand>
</feature>
<dbReference type="SFLD" id="SFLDS00029">
    <property type="entry name" value="Radical_SAM"/>
    <property type="match status" value="1"/>
</dbReference>
<evidence type="ECO:0000256" key="8">
    <source>
        <dbReference type="ARBA" id="ARBA00023134"/>
    </source>
</evidence>
<protein>
    <recommendedName>
        <fullName evidence="1 12">GTP 3',8-cyclase</fullName>
        <ecNumber evidence="1 12">4.1.99.22</ecNumber>
    </recommendedName>
    <alternativeName>
        <fullName evidence="12">Molybdenum cofactor biosynthesis protein A</fullName>
    </alternativeName>
</protein>
<dbReference type="Gene3D" id="3.20.20.70">
    <property type="entry name" value="Aldolase class I"/>
    <property type="match status" value="1"/>
</dbReference>
<comment type="subunit">
    <text evidence="12">Monomer and homodimer.</text>
</comment>
<feature type="binding site" evidence="12">
    <location>
        <position position="273"/>
    </location>
    <ligand>
        <name>[4Fe-4S] cluster</name>
        <dbReference type="ChEBI" id="CHEBI:49883"/>
        <label>2</label>
        <note>4Fe-4S-substrate</note>
    </ligand>
</feature>
<keyword evidence="5 12" id="KW-0547">Nucleotide-binding</keyword>
<evidence type="ECO:0000256" key="9">
    <source>
        <dbReference type="ARBA" id="ARBA00023150"/>
    </source>
</evidence>
<dbReference type="CDD" id="cd01335">
    <property type="entry name" value="Radical_SAM"/>
    <property type="match status" value="1"/>
</dbReference>
<dbReference type="CDD" id="cd21117">
    <property type="entry name" value="Twitch_MoaA"/>
    <property type="match status" value="1"/>
</dbReference>
<gene>
    <name evidence="12" type="primary">moaA</name>
    <name evidence="14" type="ORF">SAMN04488038_103302</name>
</gene>
<feature type="binding site" evidence="12">
    <location>
        <position position="126"/>
    </location>
    <ligand>
        <name>S-adenosyl-L-methionine</name>
        <dbReference type="ChEBI" id="CHEBI:59789"/>
    </ligand>
</feature>
<dbReference type="InterPro" id="IPR007197">
    <property type="entry name" value="rSAM"/>
</dbReference>
<dbReference type="SUPFAM" id="SSF102114">
    <property type="entry name" value="Radical SAM enzymes"/>
    <property type="match status" value="1"/>
</dbReference>
<feature type="binding site" evidence="12">
    <location>
        <position position="69"/>
    </location>
    <ligand>
        <name>GTP</name>
        <dbReference type="ChEBI" id="CHEBI:37565"/>
    </ligand>
</feature>
<feature type="binding site" evidence="12">
    <location>
        <position position="27"/>
    </location>
    <ligand>
        <name>[4Fe-4S] cluster</name>
        <dbReference type="ChEBI" id="CHEBI:49883"/>
        <label>1</label>
        <note>4Fe-4S-S-AdoMet</note>
    </ligand>
</feature>
<sequence length="328" mass="36509">MNQDPSQLIDQHGRRKRKLRISLTDRCNFRCSYCMPDHPQWLPKKQLLSFEEIVRVARLMIGQGISHIRLTGGEPLLRRDLVSCVAALHALRSEGLEQLSMTSNASLLAPQAQALKAAGLDDLNISLDSIQPETFKRMTGRELAPVLQGIEAARAAGLGVKINSVLLRKDNADQILPLIHWARGEGLELRFIEYMPLDMPGRWQRAQVVSEDEIIAAVAAQHRVEALPRSHDPATRYRIDGEYELGVISTVSKPFCASCDRLRLTATGELYTCLFAQSGTPLRELLRADAGDAQLLEIIRTAVWHKDVGYAARQGPVERPVTMHMLGG</sequence>
<keyword evidence="9 12" id="KW-0501">Molybdenum cofactor biosynthesis</keyword>
<dbReference type="GO" id="GO:0006777">
    <property type="term" value="P:Mo-molybdopterin cofactor biosynthetic process"/>
    <property type="evidence" value="ECO:0007669"/>
    <property type="project" value="UniProtKB-UniRule"/>
</dbReference>
<keyword evidence="7 12" id="KW-0411">Iron-sulfur</keyword>
<dbReference type="GO" id="GO:1904047">
    <property type="term" value="F:S-adenosyl-L-methionine binding"/>
    <property type="evidence" value="ECO:0007669"/>
    <property type="project" value="UniProtKB-UniRule"/>
</dbReference>
<comment type="function">
    <text evidence="12">Catalyzes the cyclization of GTP to (8S)-3',8-cyclo-7,8-dihydroguanosine 5'-triphosphate.</text>
</comment>
<evidence type="ECO:0000313" key="14">
    <source>
        <dbReference type="EMBL" id="SEQ08186.1"/>
    </source>
</evidence>
<proteinExistence type="inferred from homology"/>
<feature type="binding site" evidence="12">
    <location>
        <begin position="261"/>
        <end position="263"/>
    </location>
    <ligand>
        <name>GTP</name>
        <dbReference type="ChEBI" id="CHEBI:37565"/>
    </ligand>
</feature>
<feature type="domain" description="Radical SAM core" evidence="13">
    <location>
        <begin position="11"/>
        <end position="225"/>
    </location>
</feature>
<dbReference type="AlphaFoldDB" id="A0A1H9D3X3"/>
<feature type="binding site" evidence="12">
    <location>
        <position position="31"/>
    </location>
    <ligand>
        <name>[4Fe-4S] cluster</name>
        <dbReference type="ChEBI" id="CHEBI:49883"/>
        <label>1</label>
        <note>4Fe-4S-S-AdoMet</note>
    </ligand>
</feature>
<accession>A0A1H9D3X3</accession>
<feature type="binding site" evidence="12">
    <location>
        <position position="259"/>
    </location>
    <ligand>
        <name>[4Fe-4S] cluster</name>
        <dbReference type="ChEBI" id="CHEBI:49883"/>
        <label>2</label>
        <note>4Fe-4S-substrate</note>
    </ligand>
</feature>
<dbReference type="InterPro" id="IPR006638">
    <property type="entry name" value="Elp3/MiaA/NifB-like_rSAM"/>
</dbReference>
<dbReference type="OrthoDB" id="9763993at2"/>
<dbReference type="SFLD" id="SFLDG01067">
    <property type="entry name" value="SPASM/twitch_domain_containing"/>
    <property type="match status" value="1"/>
</dbReference>
<evidence type="ECO:0000256" key="11">
    <source>
        <dbReference type="ARBA" id="ARBA00048697"/>
    </source>
</evidence>
<dbReference type="InterPro" id="IPR013785">
    <property type="entry name" value="Aldolase_TIM"/>
</dbReference>
<dbReference type="SFLD" id="SFLDG01386">
    <property type="entry name" value="main_SPASM_domain-containing"/>
    <property type="match status" value="1"/>
</dbReference>
<feature type="binding site" evidence="12">
    <location>
        <position position="34"/>
    </location>
    <ligand>
        <name>[4Fe-4S] cluster</name>
        <dbReference type="ChEBI" id="CHEBI:49883"/>
        <label>1</label>
        <note>4Fe-4S-S-AdoMet</note>
    </ligand>
</feature>
<keyword evidence="10 12" id="KW-0456">Lyase</keyword>
<dbReference type="GO" id="GO:0061798">
    <property type="term" value="F:GTP 3',8'-cyclase activity"/>
    <property type="evidence" value="ECO:0007669"/>
    <property type="project" value="UniProtKB-UniRule"/>
</dbReference>
<dbReference type="InterPro" id="IPR013483">
    <property type="entry name" value="MoaA"/>
</dbReference>
<feature type="binding site" evidence="12">
    <location>
        <position position="256"/>
    </location>
    <ligand>
        <name>[4Fe-4S] cluster</name>
        <dbReference type="ChEBI" id="CHEBI:49883"/>
        <label>2</label>
        <note>4Fe-4S-substrate</note>
    </ligand>
</feature>
<evidence type="ECO:0000256" key="3">
    <source>
        <dbReference type="ARBA" id="ARBA00022691"/>
    </source>
</evidence>
<dbReference type="SFLD" id="SFLDG01383">
    <property type="entry name" value="cyclic_pyranopterin_phosphate"/>
    <property type="match status" value="1"/>
</dbReference>
<evidence type="ECO:0000256" key="10">
    <source>
        <dbReference type="ARBA" id="ARBA00023239"/>
    </source>
</evidence>
<dbReference type="InterPro" id="IPR010505">
    <property type="entry name" value="MoaA_twitch"/>
</dbReference>
<keyword evidence="3 12" id="KW-0949">S-adenosyl-L-methionine</keyword>
<keyword evidence="15" id="KW-1185">Reference proteome</keyword>
<evidence type="ECO:0000256" key="2">
    <source>
        <dbReference type="ARBA" id="ARBA00022485"/>
    </source>
</evidence>
<keyword evidence="4 12" id="KW-0479">Metal-binding</keyword>
<comment type="cofactor">
    <cofactor evidence="12">
        <name>[4Fe-4S] cluster</name>
        <dbReference type="ChEBI" id="CHEBI:49883"/>
    </cofactor>
    <text evidence="12">Binds 2 [4Fe-4S] clusters. Binds 1 [4Fe-4S] cluster coordinated with 3 cysteines and an exchangeable S-adenosyl-L-methionine and 1 [4Fe-4S] cluster coordinated with 3 cysteines and the GTP-derived substrate.</text>
</comment>
<organism evidence="14 15">
    <name type="scientific">Solimonas aquatica</name>
    <dbReference type="NCBI Taxonomy" id="489703"/>
    <lineage>
        <taxon>Bacteria</taxon>
        <taxon>Pseudomonadati</taxon>
        <taxon>Pseudomonadota</taxon>
        <taxon>Gammaproteobacteria</taxon>
        <taxon>Nevskiales</taxon>
        <taxon>Nevskiaceae</taxon>
        <taxon>Solimonas</taxon>
    </lineage>
</organism>
<dbReference type="HAMAP" id="MF_01225_B">
    <property type="entry name" value="MoaA_B"/>
    <property type="match status" value="1"/>
</dbReference>
<name>A0A1H9D3X3_9GAMM</name>
<dbReference type="InterPro" id="IPR040064">
    <property type="entry name" value="MoaA-like"/>
</dbReference>
<dbReference type="GO" id="GO:0046872">
    <property type="term" value="F:metal ion binding"/>
    <property type="evidence" value="ECO:0007669"/>
    <property type="project" value="UniProtKB-KW"/>
</dbReference>
<feature type="binding site" evidence="12">
    <location>
        <position position="195"/>
    </location>
    <ligand>
        <name>S-adenosyl-L-methionine</name>
        <dbReference type="ChEBI" id="CHEBI:59789"/>
    </ligand>
</feature>
<dbReference type="InterPro" id="IPR050105">
    <property type="entry name" value="MoCo_biosynth_MoaA/MoaC"/>
</dbReference>
<dbReference type="GO" id="GO:0005525">
    <property type="term" value="F:GTP binding"/>
    <property type="evidence" value="ECO:0007669"/>
    <property type="project" value="UniProtKB-UniRule"/>
</dbReference>
<evidence type="ECO:0000259" key="13">
    <source>
        <dbReference type="PROSITE" id="PS51918"/>
    </source>
</evidence>
<dbReference type="InterPro" id="IPR058240">
    <property type="entry name" value="rSAM_sf"/>
</dbReference>
<evidence type="ECO:0000256" key="5">
    <source>
        <dbReference type="ARBA" id="ARBA00022741"/>
    </source>
</evidence>
<evidence type="ECO:0000256" key="4">
    <source>
        <dbReference type="ARBA" id="ARBA00022723"/>
    </source>
</evidence>
<keyword evidence="8 12" id="KW-0342">GTP-binding</keyword>
<evidence type="ECO:0000256" key="1">
    <source>
        <dbReference type="ARBA" id="ARBA00012167"/>
    </source>
</evidence>
<feature type="binding site" evidence="12">
    <location>
        <position position="102"/>
    </location>
    <ligand>
        <name>GTP</name>
        <dbReference type="ChEBI" id="CHEBI:37565"/>
    </ligand>
</feature>
<dbReference type="PROSITE" id="PS51918">
    <property type="entry name" value="RADICAL_SAM"/>
    <property type="match status" value="1"/>
</dbReference>
<dbReference type="EC" id="4.1.99.22" evidence="1 12"/>
<dbReference type="PANTHER" id="PTHR22960:SF0">
    <property type="entry name" value="MOLYBDENUM COFACTOR BIOSYNTHESIS PROTEIN 1"/>
    <property type="match status" value="1"/>
</dbReference>
<comment type="similarity">
    <text evidence="12">Belongs to the radical SAM superfamily. MoaA family.</text>
</comment>
<dbReference type="GO" id="GO:0051539">
    <property type="term" value="F:4 iron, 4 sulfur cluster binding"/>
    <property type="evidence" value="ECO:0007669"/>
    <property type="project" value="UniProtKB-UniRule"/>
</dbReference>
<dbReference type="Proteomes" id="UP000199233">
    <property type="component" value="Unassembled WGS sequence"/>
</dbReference>